<dbReference type="OMA" id="QSTCQGT"/>
<dbReference type="Pfam" id="PF01095">
    <property type="entry name" value="Pectinesterase"/>
    <property type="match status" value="1"/>
</dbReference>
<comment type="similarity">
    <text evidence="3">In the C-terminal section; belongs to the pectinesterase family.</text>
</comment>
<keyword evidence="5 7" id="KW-0063">Aspartyl esterase</keyword>
<dbReference type="PROSITE" id="PS00503">
    <property type="entry name" value="PECTINESTERASE_2"/>
    <property type="match status" value="1"/>
</dbReference>
<evidence type="ECO:0000256" key="2">
    <source>
        <dbReference type="ARBA" id="ARBA00006027"/>
    </source>
</evidence>
<dbReference type="OrthoDB" id="2019149at2759"/>
<organism evidence="9 10">
    <name type="scientific">Zostera marina</name>
    <name type="common">Eelgrass</name>
    <dbReference type="NCBI Taxonomy" id="29655"/>
    <lineage>
        <taxon>Eukaryota</taxon>
        <taxon>Viridiplantae</taxon>
        <taxon>Streptophyta</taxon>
        <taxon>Embryophyta</taxon>
        <taxon>Tracheophyta</taxon>
        <taxon>Spermatophyta</taxon>
        <taxon>Magnoliopsida</taxon>
        <taxon>Liliopsida</taxon>
        <taxon>Zosteraceae</taxon>
        <taxon>Zostera</taxon>
    </lineage>
</organism>
<evidence type="ECO:0000256" key="5">
    <source>
        <dbReference type="ARBA" id="ARBA00023085"/>
    </source>
</evidence>
<comment type="catalytic activity">
    <reaction evidence="7">
        <text>[(1-&gt;4)-alpha-D-galacturonosyl methyl ester](n) + n H2O = [(1-&gt;4)-alpha-D-galacturonosyl](n) + n methanol + n H(+)</text>
        <dbReference type="Rhea" id="RHEA:22380"/>
        <dbReference type="Rhea" id="RHEA-COMP:14570"/>
        <dbReference type="Rhea" id="RHEA-COMP:14573"/>
        <dbReference type="ChEBI" id="CHEBI:15377"/>
        <dbReference type="ChEBI" id="CHEBI:15378"/>
        <dbReference type="ChEBI" id="CHEBI:17790"/>
        <dbReference type="ChEBI" id="CHEBI:140522"/>
        <dbReference type="ChEBI" id="CHEBI:140523"/>
        <dbReference type="EC" id="3.1.1.11"/>
    </reaction>
</comment>
<keyword evidence="4 7" id="KW-0378">Hydrolase</keyword>
<dbReference type="InterPro" id="IPR011050">
    <property type="entry name" value="Pectin_lyase_fold/virulence"/>
</dbReference>
<dbReference type="GO" id="GO:0042545">
    <property type="term" value="P:cell wall modification"/>
    <property type="evidence" value="ECO:0007669"/>
    <property type="project" value="UniProtKB-UniRule"/>
</dbReference>
<feature type="active site" evidence="6">
    <location>
        <position position="367"/>
    </location>
</feature>
<dbReference type="SUPFAM" id="SSF51126">
    <property type="entry name" value="Pectin lyase-like"/>
    <property type="match status" value="1"/>
</dbReference>
<dbReference type="InterPro" id="IPR035513">
    <property type="entry name" value="Invertase/methylesterase_inhib"/>
</dbReference>
<dbReference type="EC" id="3.1.1.11" evidence="7"/>
<evidence type="ECO:0000256" key="3">
    <source>
        <dbReference type="ARBA" id="ARBA00007786"/>
    </source>
</evidence>
<dbReference type="GO" id="GO:0045490">
    <property type="term" value="P:pectin catabolic process"/>
    <property type="evidence" value="ECO:0007669"/>
    <property type="project" value="UniProtKB-UniRule"/>
</dbReference>
<keyword evidence="7" id="KW-0732">Signal</keyword>
<dbReference type="STRING" id="29655.A0A0K9NY40"/>
<evidence type="ECO:0000313" key="10">
    <source>
        <dbReference type="Proteomes" id="UP000036987"/>
    </source>
</evidence>
<dbReference type="SMART" id="SM00856">
    <property type="entry name" value="PMEI"/>
    <property type="match status" value="1"/>
</dbReference>
<proteinExistence type="inferred from homology"/>
<dbReference type="Proteomes" id="UP000036987">
    <property type="component" value="Unassembled WGS sequence"/>
</dbReference>
<comment type="pathway">
    <text evidence="1 7">Glycan metabolism; pectin degradation; 2-dehydro-3-deoxy-D-gluconate from pectin: step 1/5.</text>
</comment>
<feature type="chain" id="PRO_5005393805" description="Pectinesterase" evidence="7">
    <location>
        <begin position="25"/>
        <end position="529"/>
    </location>
</feature>
<protein>
    <recommendedName>
        <fullName evidence="7">Pectinesterase</fullName>
        <ecNumber evidence="7">3.1.1.11</ecNumber>
    </recommendedName>
</protein>
<evidence type="ECO:0000259" key="8">
    <source>
        <dbReference type="SMART" id="SM00856"/>
    </source>
</evidence>
<dbReference type="GO" id="GO:0030599">
    <property type="term" value="F:pectinesterase activity"/>
    <property type="evidence" value="ECO:0000318"/>
    <property type="project" value="GO_Central"/>
</dbReference>
<name>A0A0K9NY40_ZOSMR</name>
<dbReference type="SUPFAM" id="SSF101148">
    <property type="entry name" value="Plant invertase/pectin methylesterase inhibitor"/>
    <property type="match status" value="1"/>
</dbReference>
<dbReference type="Gene3D" id="2.160.20.10">
    <property type="entry name" value="Single-stranded right-handed beta-helix, Pectin lyase-like"/>
    <property type="match status" value="1"/>
</dbReference>
<dbReference type="FunFam" id="2.160.20.10:FF:000001">
    <property type="entry name" value="Pectinesterase"/>
    <property type="match status" value="1"/>
</dbReference>
<dbReference type="InterPro" id="IPR012334">
    <property type="entry name" value="Pectin_lyas_fold"/>
</dbReference>
<dbReference type="CDD" id="cd15798">
    <property type="entry name" value="PMEI-like_3"/>
    <property type="match status" value="1"/>
</dbReference>
<dbReference type="InterPro" id="IPR006501">
    <property type="entry name" value="Pectinesterase_inhib_dom"/>
</dbReference>
<dbReference type="GO" id="GO:0046910">
    <property type="term" value="F:pectinesterase inhibitor activity"/>
    <property type="evidence" value="ECO:0000318"/>
    <property type="project" value="GO_Central"/>
</dbReference>
<dbReference type="PANTHER" id="PTHR31707">
    <property type="entry name" value="PECTINESTERASE"/>
    <property type="match status" value="1"/>
</dbReference>
<evidence type="ECO:0000256" key="4">
    <source>
        <dbReference type="ARBA" id="ARBA00022801"/>
    </source>
</evidence>
<dbReference type="InterPro" id="IPR000070">
    <property type="entry name" value="Pectinesterase_cat"/>
</dbReference>
<feature type="signal peptide" evidence="7">
    <location>
        <begin position="1"/>
        <end position="24"/>
    </location>
</feature>
<dbReference type="EMBL" id="LFYR01001565">
    <property type="protein sequence ID" value="KMZ60855.1"/>
    <property type="molecule type" value="Genomic_DNA"/>
</dbReference>
<dbReference type="AlphaFoldDB" id="A0A0K9NY40"/>
<evidence type="ECO:0000256" key="6">
    <source>
        <dbReference type="PROSITE-ProRule" id="PRU10040"/>
    </source>
</evidence>
<accession>A0A0K9NY40</accession>
<comment type="caution">
    <text evidence="9">The sequence shown here is derived from an EMBL/GenBank/DDBJ whole genome shotgun (WGS) entry which is preliminary data.</text>
</comment>
<evidence type="ECO:0000256" key="1">
    <source>
        <dbReference type="ARBA" id="ARBA00005184"/>
    </source>
</evidence>
<evidence type="ECO:0000313" key="9">
    <source>
        <dbReference type="EMBL" id="KMZ60855.1"/>
    </source>
</evidence>
<evidence type="ECO:0000256" key="7">
    <source>
        <dbReference type="RuleBase" id="RU000589"/>
    </source>
</evidence>
<dbReference type="Gene3D" id="1.20.140.40">
    <property type="entry name" value="Invertase/pectin methylesterase inhibitor family protein"/>
    <property type="match status" value="1"/>
</dbReference>
<dbReference type="UniPathway" id="UPA00545">
    <property type="reaction ID" value="UER00823"/>
</dbReference>
<gene>
    <name evidence="9" type="ORF">ZOSMA_56G00860</name>
</gene>
<sequence>MDFKTVFFFLSSITIFSVISVTGGNSTFQVAQIHCNGTLYPSLCMSMVSSIPEVKSKSLPHVISHIIAHTTIAVRRSSRKCSKLLHKRHRHLQLRQRLALTDCLELFDSTIEDLESARFDMLSTTDVSSYYHDLQTILSAGITNQGTCLDGFSDDSLRYSISKGVRHISQLVSNSLAMSKKLDNGAGSEMFYRGGFPEWMTRKDRRLLQSPLESMKIDLVVAKDGTGDYKTISEAVAAAPNKSKTRFVIYIKKGGYFENVDVPSYKPNLMFIGDGMWKTVVKSYRNVVDGWTTFRSATVSVVGNGFLARDMTFQNSAGPSKHQAVAFRSDSDLSAFYRCSFAAFQDTLYVHSFRQFYRDCTVYGTVDFIFGDGAVILQNCQLYARKPNPGQMNIFTAQGRQDPNQNTGISIQNCKMAAASDLIPVQHSFKTYLGRPWKKYSRTVVMGSYLDDLIDPSGWKKWSGNFALSTLYYGEYNNRGPGSNTKRRVTWPGYKVIVNTTEASQFASGTFIQGEDWLPLTTFPYASDV</sequence>
<dbReference type="InterPro" id="IPR033131">
    <property type="entry name" value="Pectinesterase_Asp_AS"/>
</dbReference>
<keyword evidence="10" id="KW-1185">Reference proteome</keyword>
<dbReference type="Pfam" id="PF04043">
    <property type="entry name" value="PMEI"/>
    <property type="match status" value="1"/>
</dbReference>
<feature type="domain" description="Pectinesterase inhibitor" evidence="8">
    <location>
        <begin position="26"/>
        <end position="178"/>
    </location>
</feature>
<comment type="similarity">
    <text evidence="2">In the N-terminal section; belongs to the PMEI family.</text>
</comment>
<dbReference type="NCBIfam" id="TIGR01614">
    <property type="entry name" value="PME_inhib"/>
    <property type="match status" value="1"/>
</dbReference>
<reference evidence="10" key="1">
    <citation type="journal article" date="2016" name="Nature">
        <title>The genome of the seagrass Zostera marina reveals angiosperm adaptation to the sea.</title>
        <authorList>
            <person name="Olsen J.L."/>
            <person name="Rouze P."/>
            <person name="Verhelst B."/>
            <person name="Lin Y.-C."/>
            <person name="Bayer T."/>
            <person name="Collen J."/>
            <person name="Dattolo E."/>
            <person name="De Paoli E."/>
            <person name="Dittami S."/>
            <person name="Maumus F."/>
            <person name="Michel G."/>
            <person name="Kersting A."/>
            <person name="Lauritano C."/>
            <person name="Lohaus R."/>
            <person name="Toepel M."/>
            <person name="Tonon T."/>
            <person name="Vanneste K."/>
            <person name="Amirebrahimi M."/>
            <person name="Brakel J."/>
            <person name="Bostroem C."/>
            <person name="Chovatia M."/>
            <person name="Grimwood J."/>
            <person name="Jenkins J.W."/>
            <person name="Jueterbock A."/>
            <person name="Mraz A."/>
            <person name="Stam W.T."/>
            <person name="Tice H."/>
            <person name="Bornberg-Bauer E."/>
            <person name="Green P.J."/>
            <person name="Pearson G.A."/>
            <person name="Procaccini G."/>
            <person name="Duarte C.M."/>
            <person name="Schmutz J."/>
            <person name="Reusch T.B.H."/>
            <person name="Van de Peer Y."/>
        </authorList>
    </citation>
    <scope>NUCLEOTIDE SEQUENCE [LARGE SCALE GENOMIC DNA]</scope>
    <source>
        <strain evidence="10">cv. Finnish</strain>
    </source>
</reference>